<keyword evidence="2" id="KW-1185">Reference proteome</keyword>
<dbReference type="CDD" id="cd07067">
    <property type="entry name" value="HP_PGM_like"/>
    <property type="match status" value="1"/>
</dbReference>
<protein>
    <submittedName>
        <fullName evidence="1">Histidine phosphatase family protein</fullName>
    </submittedName>
</protein>
<proteinExistence type="predicted"/>
<dbReference type="PANTHER" id="PTHR48100:SF59">
    <property type="entry name" value="ADENOSYLCOBALAMIN_ALPHA-RIBAZOLE PHOSPHATASE"/>
    <property type="match status" value="1"/>
</dbReference>
<dbReference type="InterPro" id="IPR029033">
    <property type="entry name" value="His_PPase_superfam"/>
</dbReference>
<accession>A0ABT1SL59</accession>
<dbReference type="RefSeq" id="WP_102269154.1">
    <property type="nucleotide sequence ID" value="NZ_CALVCM010000014.1"/>
</dbReference>
<dbReference type="SUPFAM" id="SSF53254">
    <property type="entry name" value="Phosphoglycerate mutase-like"/>
    <property type="match status" value="1"/>
</dbReference>
<dbReference type="Proteomes" id="UP001524435">
    <property type="component" value="Unassembled WGS sequence"/>
</dbReference>
<gene>
    <name evidence="1" type="ORF">NE663_06815</name>
</gene>
<organism evidence="1 2">
    <name type="scientific">Massilicoli timonensis</name>
    <dbReference type="NCBI Taxonomy" id="2015901"/>
    <lineage>
        <taxon>Bacteria</taxon>
        <taxon>Bacillati</taxon>
        <taxon>Bacillota</taxon>
        <taxon>Erysipelotrichia</taxon>
        <taxon>Erysipelotrichales</taxon>
        <taxon>Erysipelotrichaceae</taxon>
        <taxon>Massilicoli</taxon>
    </lineage>
</organism>
<dbReference type="InterPro" id="IPR013078">
    <property type="entry name" value="His_Pase_superF_clade-1"/>
</dbReference>
<dbReference type="EMBL" id="JANGCH010000008">
    <property type="protein sequence ID" value="MCQ5121967.1"/>
    <property type="molecule type" value="Genomic_DNA"/>
</dbReference>
<dbReference type="PANTHER" id="PTHR48100">
    <property type="entry name" value="BROAD-SPECIFICITY PHOSPHATASE YOR283W-RELATED"/>
    <property type="match status" value="1"/>
</dbReference>
<dbReference type="InterPro" id="IPR050275">
    <property type="entry name" value="PGM_Phosphatase"/>
</dbReference>
<name>A0ABT1SL59_9FIRM</name>
<reference evidence="1 2" key="1">
    <citation type="submission" date="2022-06" db="EMBL/GenBank/DDBJ databases">
        <title>Isolation of gut microbiota from human fecal samples.</title>
        <authorList>
            <person name="Pamer E.G."/>
            <person name="Barat B."/>
            <person name="Waligurski E."/>
            <person name="Medina S."/>
            <person name="Paddock L."/>
            <person name="Mostad J."/>
        </authorList>
    </citation>
    <scope>NUCLEOTIDE SEQUENCE [LARGE SCALE GENOMIC DNA]</scope>
    <source>
        <strain evidence="1 2">DFI.6.1</strain>
    </source>
</reference>
<dbReference type="PIRSF" id="PIRSF000709">
    <property type="entry name" value="6PFK_2-Ptase"/>
    <property type="match status" value="1"/>
</dbReference>
<dbReference type="Gene3D" id="3.40.50.1240">
    <property type="entry name" value="Phosphoglycerate mutase-like"/>
    <property type="match status" value="1"/>
</dbReference>
<sequence length="178" mass="20187">MKVYFVRHGQTDWNVQSRIQGQSDIPLNQRGIAQAKALAAQLKTLAIDCIITSPLQRTKQTAALLNETLQVPILEEEGLKERDFGEFEGVLKSEMDFDAAFDYEQDRHYESCENIRDFYERIYTCLDELKKKMAGQSVLLVAHGAVSIAIYYYAQGKQYDGSPTSHIAPNAELVCFEL</sequence>
<comment type="caution">
    <text evidence="1">The sequence shown here is derived from an EMBL/GenBank/DDBJ whole genome shotgun (WGS) entry which is preliminary data.</text>
</comment>
<dbReference type="SMART" id="SM00855">
    <property type="entry name" value="PGAM"/>
    <property type="match status" value="1"/>
</dbReference>
<evidence type="ECO:0000313" key="1">
    <source>
        <dbReference type="EMBL" id="MCQ5121967.1"/>
    </source>
</evidence>
<dbReference type="Pfam" id="PF00300">
    <property type="entry name" value="His_Phos_1"/>
    <property type="match status" value="1"/>
</dbReference>
<evidence type="ECO:0000313" key="2">
    <source>
        <dbReference type="Proteomes" id="UP001524435"/>
    </source>
</evidence>